<dbReference type="EMBL" id="KJ605395">
    <property type="protein sequence ID" value="AIU93789.1"/>
    <property type="molecule type" value="Genomic_DNA"/>
</dbReference>
<accession>A0A097SQI7</accession>
<name>A0A097SQI7_9NOCA</name>
<sequence length="146" mass="16677">MTRPQEPYRHSAGTPISPRAVQTSKTPRPRLISSQAPRETHLPSTSTHAQPCHRPRHYQPVNTAPTPDLDRLPPMSNRPHLARTHRRRRERVAIRDHRSAIRGPHSRRPGPLPEAIGRSAHRQIVHHRLIDEPCGTVTPLPTHHLR</sequence>
<protein>
    <submittedName>
        <fullName evidence="2">Uncharacterized protein</fullName>
    </submittedName>
</protein>
<gene>
    <name evidence="2" type="ORF">LRS1606.355</name>
</gene>
<feature type="region of interest" description="Disordered" evidence="1">
    <location>
        <begin position="1"/>
        <end position="115"/>
    </location>
</feature>
<geneLocation type="plasmid" evidence="2">
    <name>pNSL1</name>
</geneLocation>
<keyword evidence="2" id="KW-0614">Plasmid</keyword>
<reference evidence="2" key="1">
    <citation type="submission" date="2014-03" db="EMBL/GenBank/DDBJ databases">
        <authorList>
            <person name="Zhang G."/>
            <person name="Zhu L."/>
            <person name="Fang P."/>
        </authorList>
    </citation>
    <scope>NUCLEOTIDE SEQUENCE</scope>
    <source>
        <strain evidence="2">NS1</strain>
        <plasmid evidence="2">pNSL1</plasmid>
    </source>
</reference>
<organism evidence="2">
    <name type="scientific">Rhodococcus sp. NS1</name>
    <dbReference type="NCBI Taxonomy" id="402236"/>
    <lineage>
        <taxon>Bacteria</taxon>
        <taxon>Bacillati</taxon>
        <taxon>Actinomycetota</taxon>
        <taxon>Actinomycetes</taxon>
        <taxon>Mycobacteriales</taxon>
        <taxon>Nocardiaceae</taxon>
        <taxon>Rhodococcus</taxon>
    </lineage>
</organism>
<dbReference type="AlphaFoldDB" id="A0A097SQI7"/>
<feature type="compositionally biased region" description="Polar residues" evidence="1">
    <location>
        <begin position="20"/>
        <end position="49"/>
    </location>
</feature>
<evidence type="ECO:0000313" key="2">
    <source>
        <dbReference type="EMBL" id="AIU93789.1"/>
    </source>
</evidence>
<proteinExistence type="predicted"/>
<evidence type="ECO:0000256" key="1">
    <source>
        <dbReference type="SAM" id="MobiDB-lite"/>
    </source>
</evidence>
<feature type="compositionally biased region" description="Basic residues" evidence="1">
    <location>
        <begin position="80"/>
        <end position="90"/>
    </location>
</feature>